<dbReference type="Proteomes" id="UP000694548">
    <property type="component" value="Chromosome sgr05"/>
</dbReference>
<proteinExistence type="predicted"/>
<dbReference type="InterPro" id="IPR013783">
    <property type="entry name" value="Ig-like_fold"/>
</dbReference>
<sequence length="183" mass="20101">MVVRGRDDGWELSAGVQMSSSPDIPNAEVLLHADCNEQEVTCEISRYTPRGLQESSDPAYFMVFLSVEGLDFSMSLILQTLSVEKHQPALIQKKLSLPLSSSGTLQTKGIFLVFSNKKSVLAPLRGDILLNCGFKQEEVPLGADVGVEWRLQHRGKGHKVDLHLYCQRGSFPCPAGHSAPHLS</sequence>
<protein>
    <submittedName>
        <fullName evidence="1">TAP binding protein like</fullName>
    </submittedName>
</protein>
<reference evidence="1" key="3">
    <citation type="submission" date="2025-09" db="UniProtKB">
        <authorList>
            <consortium name="Ensembl"/>
        </authorList>
    </citation>
    <scope>IDENTIFICATION</scope>
</reference>
<evidence type="ECO:0000313" key="1">
    <source>
        <dbReference type="Ensembl" id="ENSNFUP00015000228.1"/>
    </source>
</evidence>
<reference evidence="1" key="1">
    <citation type="submission" date="2014-08" db="EMBL/GenBank/DDBJ databases">
        <authorList>
            <person name="Senf B."/>
            <person name="Petzold A."/>
            <person name="Downie B.R."/>
            <person name="Koch P."/>
            <person name="Platzer M."/>
        </authorList>
    </citation>
    <scope>NUCLEOTIDE SEQUENCE [LARGE SCALE GENOMIC DNA]</scope>
    <source>
        <strain evidence="1">GRZ</strain>
    </source>
</reference>
<name>A0A8C6K589_NOTFU</name>
<evidence type="ECO:0000313" key="2">
    <source>
        <dbReference type="Proteomes" id="UP000694548"/>
    </source>
</evidence>
<gene>
    <name evidence="1" type="primary">tapbpl</name>
</gene>
<dbReference type="AlphaFoldDB" id="A0A8C6K589"/>
<dbReference type="Gene3D" id="2.60.40.10">
    <property type="entry name" value="Immunoglobulins"/>
    <property type="match status" value="1"/>
</dbReference>
<reference evidence="1" key="2">
    <citation type="submission" date="2025-08" db="UniProtKB">
        <authorList>
            <consortium name="Ensembl"/>
        </authorList>
    </citation>
    <scope>IDENTIFICATION</scope>
</reference>
<keyword evidence="2" id="KW-1185">Reference proteome</keyword>
<dbReference type="Ensembl" id="ENSNFUT00015000278.1">
    <property type="protein sequence ID" value="ENSNFUP00015000228.1"/>
    <property type="gene ID" value="ENSNFUG00015000190.1"/>
</dbReference>
<dbReference type="GeneTree" id="ENSGT00940000160453"/>
<accession>A0A8C6K589</accession>
<organism evidence="1 2">
    <name type="scientific">Nothobranchius furzeri</name>
    <name type="common">Turquoise killifish</name>
    <dbReference type="NCBI Taxonomy" id="105023"/>
    <lineage>
        <taxon>Eukaryota</taxon>
        <taxon>Metazoa</taxon>
        <taxon>Chordata</taxon>
        <taxon>Craniata</taxon>
        <taxon>Vertebrata</taxon>
        <taxon>Euteleostomi</taxon>
        <taxon>Actinopterygii</taxon>
        <taxon>Neopterygii</taxon>
        <taxon>Teleostei</taxon>
        <taxon>Neoteleostei</taxon>
        <taxon>Acanthomorphata</taxon>
        <taxon>Ovalentaria</taxon>
        <taxon>Atherinomorphae</taxon>
        <taxon>Cyprinodontiformes</taxon>
        <taxon>Nothobranchiidae</taxon>
        <taxon>Nothobranchius</taxon>
    </lineage>
</organism>